<feature type="compositionally biased region" description="Basic residues" evidence="1">
    <location>
        <begin position="234"/>
        <end position="250"/>
    </location>
</feature>
<feature type="compositionally biased region" description="Basic and acidic residues" evidence="1">
    <location>
        <begin position="219"/>
        <end position="233"/>
    </location>
</feature>
<evidence type="ECO:0000256" key="1">
    <source>
        <dbReference type="SAM" id="MobiDB-lite"/>
    </source>
</evidence>
<organism evidence="2 3">
    <name type="scientific">Diplocarpon coronariae</name>
    <dbReference type="NCBI Taxonomy" id="2795749"/>
    <lineage>
        <taxon>Eukaryota</taxon>
        <taxon>Fungi</taxon>
        <taxon>Dikarya</taxon>
        <taxon>Ascomycota</taxon>
        <taxon>Pezizomycotina</taxon>
        <taxon>Leotiomycetes</taxon>
        <taxon>Helotiales</taxon>
        <taxon>Drepanopezizaceae</taxon>
        <taxon>Diplocarpon</taxon>
    </lineage>
</organism>
<dbReference type="AlphaFoldDB" id="A0A218Z3X5"/>
<evidence type="ECO:0000313" key="3">
    <source>
        <dbReference type="Proteomes" id="UP000242519"/>
    </source>
</evidence>
<keyword evidence="3" id="KW-1185">Reference proteome</keyword>
<gene>
    <name evidence="2" type="ORF">B2J93_5600</name>
</gene>
<feature type="region of interest" description="Disordered" evidence="1">
    <location>
        <begin position="194"/>
        <end position="259"/>
    </location>
</feature>
<proteinExistence type="predicted"/>
<name>A0A218Z3X5_9HELO</name>
<protein>
    <submittedName>
        <fullName evidence="2">Uncharacterized protein</fullName>
    </submittedName>
</protein>
<comment type="caution">
    <text evidence="2">The sequence shown here is derived from an EMBL/GenBank/DDBJ whole genome shotgun (WGS) entry which is preliminary data.</text>
</comment>
<dbReference type="Proteomes" id="UP000242519">
    <property type="component" value="Unassembled WGS sequence"/>
</dbReference>
<feature type="region of interest" description="Disordered" evidence="1">
    <location>
        <begin position="1"/>
        <end position="21"/>
    </location>
</feature>
<dbReference type="EMBL" id="MZNU01000243">
    <property type="protein sequence ID" value="OWP02213.1"/>
    <property type="molecule type" value="Genomic_DNA"/>
</dbReference>
<accession>A0A218Z3X5</accession>
<dbReference type="InParanoid" id="A0A218Z3X5"/>
<evidence type="ECO:0000313" key="2">
    <source>
        <dbReference type="EMBL" id="OWP02213.1"/>
    </source>
</evidence>
<feature type="compositionally biased region" description="Polar residues" evidence="1">
    <location>
        <begin position="200"/>
        <end position="218"/>
    </location>
</feature>
<sequence length="259" mass="29000">MAPLAKQQEAQVALPEKRQKFDEPSVASVLERRLEPFTSRSGEDLLAVIVAERTVVTKDDPYVNQLVRGHPTTGAKADEHLPLFRNEAVTQKTAEDLMVEIVLKKAAVVKEDPYADQLIQGNPITGDKAVEKTHEIPLIKDKHATQKSAEDIMVETVLEKARVLKEDPYAGQLVQGNPITGMKVRVEDDKLTSEWDASKTAPSKFQQRKGSIFATPNTRDGHVDKNIDRDAKYHTRLVKKGWAKRTSSRRGSKDDDKKE</sequence>
<dbReference type="OrthoDB" id="5395727at2759"/>
<reference evidence="2 3" key="1">
    <citation type="submission" date="2017-04" db="EMBL/GenBank/DDBJ databases">
        <title>Draft genome sequence of Marssonina coronaria NL1: causal agent of apple blotch.</title>
        <authorList>
            <person name="Cheng Q."/>
        </authorList>
    </citation>
    <scope>NUCLEOTIDE SEQUENCE [LARGE SCALE GENOMIC DNA]</scope>
    <source>
        <strain evidence="2 3">NL1</strain>
    </source>
</reference>